<dbReference type="Proteomes" id="UP000836841">
    <property type="component" value="Chromosome 3"/>
</dbReference>
<dbReference type="PANTHER" id="PTHR33144:SF48">
    <property type="entry name" value="PLANT TRANSPOSASE (PTTA_EN_SPM FAMILY)"/>
    <property type="match status" value="1"/>
</dbReference>
<dbReference type="Pfam" id="PF03004">
    <property type="entry name" value="Transposase_24"/>
    <property type="match status" value="1"/>
</dbReference>
<gene>
    <name evidence="1" type="ORF">TAV2_LOCUS10531</name>
</gene>
<dbReference type="InterPro" id="IPR004252">
    <property type="entry name" value="Probable_transposase_24"/>
</dbReference>
<accession>A0AAU9RX07</accession>
<protein>
    <submittedName>
        <fullName evidence="1">Uncharacterized protein</fullName>
    </submittedName>
</protein>
<dbReference type="PANTHER" id="PTHR33144">
    <property type="entry name" value="OS10G0409366 PROTEIN-RELATED"/>
    <property type="match status" value="1"/>
</dbReference>
<evidence type="ECO:0000313" key="1">
    <source>
        <dbReference type="EMBL" id="CAH2052214.1"/>
    </source>
</evidence>
<dbReference type="EMBL" id="OU466859">
    <property type="protein sequence ID" value="CAH2052214.1"/>
    <property type="molecule type" value="Genomic_DNA"/>
</dbReference>
<organism evidence="1 2">
    <name type="scientific">Thlaspi arvense</name>
    <name type="common">Field penny-cress</name>
    <dbReference type="NCBI Taxonomy" id="13288"/>
    <lineage>
        <taxon>Eukaryota</taxon>
        <taxon>Viridiplantae</taxon>
        <taxon>Streptophyta</taxon>
        <taxon>Embryophyta</taxon>
        <taxon>Tracheophyta</taxon>
        <taxon>Spermatophyta</taxon>
        <taxon>Magnoliopsida</taxon>
        <taxon>eudicotyledons</taxon>
        <taxon>Gunneridae</taxon>
        <taxon>Pentapetalae</taxon>
        <taxon>rosids</taxon>
        <taxon>malvids</taxon>
        <taxon>Brassicales</taxon>
        <taxon>Brassicaceae</taxon>
        <taxon>Thlaspideae</taxon>
        <taxon>Thlaspi</taxon>
    </lineage>
</organism>
<evidence type="ECO:0000313" key="2">
    <source>
        <dbReference type="Proteomes" id="UP000836841"/>
    </source>
</evidence>
<name>A0AAU9RX07_THLAR</name>
<dbReference type="AlphaFoldDB" id="A0AAU9RX07"/>
<proteinExistence type="predicted"/>
<reference evidence="1 2" key="1">
    <citation type="submission" date="2022-03" db="EMBL/GenBank/DDBJ databases">
        <authorList>
            <person name="Nunn A."/>
            <person name="Chopra R."/>
            <person name="Nunn A."/>
            <person name="Contreras Garrido A."/>
        </authorList>
    </citation>
    <scope>NUCLEOTIDE SEQUENCE [LARGE SCALE GENOMIC DNA]</scope>
</reference>
<keyword evidence="2" id="KW-1185">Reference proteome</keyword>
<sequence>MHDLHLFLSDQGSPFVSLPPIVSYLHEDEPFLDWIWLIWINLGLANHVYRKSTSMGLKGSTMNLIDNSLNEDSTMNLLDDVFPKCGRHFNERAGGCNGASQYATLSPMEKQQAHRSLKMSYVEQILVVGDGMDGIDSHAEETQDVEVNQTESQRIFTQGRERGKWVVNVIDINGNVTEERLTVKDVWGMEKRRIILEFGPHNQPERGSGGIFGTWLGMLSTDLNKFPINYDDWRNVLQWRKDDAWDYIKTKFCFDSSNKSYKDFVMKSLSVKCKGLKTRLWDHLGRNTPEETLQLRPDFIPKEQWQDFVYMQFSEKTKRAKQDKKKPLQDTTHFRKKSISRVSKEIFLKTGKRPSRAEIFVNSRQKANGSFVSKEAQDLSEKLTEKMAHTQGKINTSDEFSQVFGSERPGRVRCVGLGPTPSTFFKNRTSYEAEIIE</sequence>